<proteinExistence type="predicted"/>
<sequence length="472" mass="53779">MVETQMYELQFAETVHTSRDLMKEEIPMMLNGLIQGNAAQKCQITKRLVSSAFHDADSIMSICQLFLSPLVVMVKSSTPETSVAAKEALVTLISRSTEVRDSLIQSGFVESARYALVDERTPEHTQSNVLDVITQLIFSEANPADMCGLYFILQKKSTSSDEALKGVTKKAKLIQGCLQIREAHSEAMPDDLYQLLTDFLVFKTETQGNQRENEELKRIIQEYRYKEEELKKNLYEKQQKLDEKNRQIDEFRRMDDEKKDMIEKVKKKDEMIKQKISELEIQLSGVKAKPFDIPISITVQPGSQTKKEDESTYTSTSRDCETFPIDTVMRLGIYKCEIRIDQVDKPWFGVMKSTMIVPSGKSPGHDPYCKDNAFFRYDGQVFNNGIGVSGNQTMRSGDKIAIEVNMTVFPRTAHLFINGAQQPIFIKGLPELVKIYFFIRNISDSVTILSLRSLPDPTAIEIRNSKAIQWIV</sequence>
<dbReference type="EMBL" id="SNRW01000159">
    <property type="protein sequence ID" value="KAA6402957.1"/>
    <property type="molecule type" value="Genomic_DNA"/>
</dbReference>
<name>A0A5J4X6V3_9EUKA</name>
<comment type="caution">
    <text evidence="2">The sequence shown here is derived from an EMBL/GenBank/DDBJ whole genome shotgun (WGS) entry which is preliminary data.</text>
</comment>
<dbReference type="InterPro" id="IPR043136">
    <property type="entry name" value="B30.2/SPRY_sf"/>
</dbReference>
<protein>
    <recommendedName>
        <fullName evidence="4">SPRY domain-containing protein</fullName>
    </recommendedName>
</protein>
<dbReference type="Gene3D" id="2.60.120.920">
    <property type="match status" value="1"/>
</dbReference>
<evidence type="ECO:0000313" key="3">
    <source>
        <dbReference type="Proteomes" id="UP000324800"/>
    </source>
</evidence>
<dbReference type="AlphaFoldDB" id="A0A5J4X6V3"/>
<evidence type="ECO:0000256" key="1">
    <source>
        <dbReference type="SAM" id="Coils"/>
    </source>
</evidence>
<accession>A0A5J4X6V3</accession>
<gene>
    <name evidence="2" type="ORF">EZS28_001520</name>
</gene>
<organism evidence="2 3">
    <name type="scientific">Streblomastix strix</name>
    <dbReference type="NCBI Taxonomy" id="222440"/>
    <lineage>
        <taxon>Eukaryota</taxon>
        <taxon>Metamonada</taxon>
        <taxon>Preaxostyla</taxon>
        <taxon>Oxymonadida</taxon>
        <taxon>Streblomastigidae</taxon>
        <taxon>Streblomastix</taxon>
    </lineage>
</organism>
<dbReference type="Proteomes" id="UP000324800">
    <property type="component" value="Unassembled WGS sequence"/>
</dbReference>
<dbReference type="InterPro" id="IPR016024">
    <property type="entry name" value="ARM-type_fold"/>
</dbReference>
<evidence type="ECO:0008006" key="4">
    <source>
        <dbReference type="Google" id="ProtNLM"/>
    </source>
</evidence>
<reference evidence="2 3" key="1">
    <citation type="submission" date="2019-03" db="EMBL/GenBank/DDBJ databases">
        <title>Single cell metagenomics reveals metabolic interactions within the superorganism composed of flagellate Streblomastix strix and complex community of Bacteroidetes bacteria on its surface.</title>
        <authorList>
            <person name="Treitli S.C."/>
            <person name="Kolisko M."/>
            <person name="Husnik F."/>
            <person name="Keeling P."/>
            <person name="Hampl V."/>
        </authorList>
    </citation>
    <scope>NUCLEOTIDE SEQUENCE [LARGE SCALE GENOMIC DNA]</scope>
    <source>
        <strain evidence="2">ST1C</strain>
    </source>
</reference>
<dbReference type="OrthoDB" id="7537227at2759"/>
<feature type="coiled-coil region" evidence="1">
    <location>
        <begin position="209"/>
        <end position="282"/>
    </location>
</feature>
<evidence type="ECO:0000313" key="2">
    <source>
        <dbReference type="EMBL" id="KAA6402957.1"/>
    </source>
</evidence>
<dbReference type="SUPFAM" id="SSF48371">
    <property type="entry name" value="ARM repeat"/>
    <property type="match status" value="1"/>
</dbReference>
<keyword evidence="1" id="KW-0175">Coiled coil</keyword>